<feature type="region of interest" description="Disordered" evidence="1">
    <location>
        <begin position="110"/>
        <end position="176"/>
    </location>
</feature>
<feature type="compositionally biased region" description="Low complexity" evidence="1">
    <location>
        <begin position="205"/>
        <end position="219"/>
    </location>
</feature>
<comment type="caution">
    <text evidence="2">The sequence shown here is derived from an EMBL/GenBank/DDBJ whole genome shotgun (WGS) entry which is preliminary data.</text>
</comment>
<feature type="region of interest" description="Disordered" evidence="1">
    <location>
        <begin position="204"/>
        <end position="238"/>
    </location>
</feature>
<dbReference type="InterPro" id="IPR052656">
    <property type="entry name" value="CTOP_PRMT1"/>
</dbReference>
<evidence type="ECO:0000313" key="2">
    <source>
        <dbReference type="EMBL" id="CAF0774584.1"/>
    </source>
</evidence>
<name>A0A813R1B3_9BILA</name>
<evidence type="ECO:0000313" key="3">
    <source>
        <dbReference type="Proteomes" id="UP000663879"/>
    </source>
</evidence>
<gene>
    <name evidence="2" type="ORF">OXX778_LOCUS5134</name>
</gene>
<evidence type="ECO:0000256" key="1">
    <source>
        <dbReference type="SAM" id="MobiDB-lite"/>
    </source>
</evidence>
<accession>A0A813R1B3</accession>
<dbReference type="EMBL" id="CAJNOC010000543">
    <property type="protein sequence ID" value="CAF0774584.1"/>
    <property type="molecule type" value="Genomic_DNA"/>
</dbReference>
<feature type="compositionally biased region" description="Polar residues" evidence="1">
    <location>
        <begin position="221"/>
        <end position="234"/>
    </location>
</feature>
<dbReference type="AlphaFoldDB" id="A0A813R1B3"/>
<dbReference type="PANTHER" id="PTHR48426">
    <property type="entry name" value="CHROMATIN TARGET OF PRMT1 PROTEIN"/>
    <property type="match status" value="1"/>
</dbReference>
<sequence length="252" mass="29165">MFSQNQRKLSLSSSTKISLHDRFTKLEKIKSNTSNKVAAEKAFNLSHQKASAKNRRLVLQMANRPSVQAALKLKKKSIRQKINTDRNRIKNKSVIGRPNQIAKRLGNRLRNKNRLGPRKSGIDPSRLSINGKPLNNRLSNLKQRLSIDSNRRPIGRNLNKPYQNSIKNRLGPKKKFNQEFNRFKIGANNKREQNKNQQVRTRIIRNNNYQNKNNGNRKQNVPRSRNVPNASSLDNDLDNYMTKRTNALNLLK</sequence>
<dbReference type="PANTHER" id="PTHR48426:SF1">
    <property type="entry name" value="CHROMATIN TARGET OF PRMT1 PROTEIN"/>
    <property type="match status" value="1"/>
</dbReference>
<keyword evidence="3" id="KW-1185">Reference proteome</keyword>
<protein>
    <recommendedName>
        <fullName evidence="4">Chromatin target of PRMT1 protein C-terminal domain-containing protein</fullName>
    </recommendedName>
</protein>
<feature type="compositionally biased region" description="Polar residues" evidence="1">
    <location>
        <begin position="136"/>
        <end position="148"/>
    </location>
</feature>
<evidence type="ECO:0008006" key="4">
    <source>
        <dbReference type="Google" id="ProtNLM"/>
    </source>
</evidence>
<organism evidence="2 3">
    <name type="scientific">Brachionus calyciflorus</name>
    <dbReference type="NCBI Taxonomy" id="104777"/>
    <lineage>
        <taxon>Eukaryota</taxon>
        <taxon>Metazoa</taxon>
        <taxon>Spiralia</taxon>
        <taxon>Gnathifera</taxon>
        <taxon>Rotifera</taxon>
        <taxon>Eurotatoria</taxon>
        <taxon>Monogononta</taxon>
        <taxon>Pseudotrocha</taxon>
        <taxon>Ploima</taxon>
        <taxon>Brachionidae</taxon>
        <taxon>Brachionus</taxon>
    </lineage>
</organism>
<dbReference type="OrthoDB" id="9632551at2759"/>
<dbReference type="Proteomes" id="UP000663879">
    <property type="component" value="Unassembled WGS sequence"/>
</dbReference>
<reference evidence="2" key="1">
    <citation type="submission" date="2021-02" db="EMBL/GenBank/DDBJ databases">
        <authorList>
            <person name="Nowell W R."/>
        </authorList>
    </citation>
    <scope>NUCLEOTIDE SEQUENCE</scope>
    <source>
        <strain evidence="2">Ploen Becks lab</strain>
    </source>
</reference>
<proteinExistence type="predicted"/>